<name>A0ABP5HRE7_9ACTN</name>
<dbReference type="Proteomes" id="UP001501480">
    <property type="component" value="Unassembled WGS sequence"/>
</dbReference>
<proteinExistence type="predicted"/>
<evidence type="ECO:0000313" key="2">
    <source>
        <dbReference type="Proteomes" id="UP001501480"/>
    </source>
</evidence>
<gene>
    <name evidence="1" type="ORF">GCM10009821_26440</name>
</gene>
<organism evidence="1 2">
    <name type="scientific">Aeromicrobium halocynthiae</name>
    <dbReference type="NCBI Taxonomy" id="560557"/>
    <lineage>
        <taxon>Bacteria</taxon>
        <taxon>Bacillati</taxon>
        <taxon>Actinomycetota</taxon>
        <taxon>Actinomycetes</taxon>
        <taxon>Propionibacteriales</taxon>
        <taxon>Nocardioidaceae</taxon>
        <taxon>Aeromicrobium</taxon>
    </lineage>
</organism>
<dbReference type="EMBL" id="BAAAPY010000012">
    <property type="protein sequence ID" value="GAA2083940.1"/>
    <property type="molecule type" value="Genomic_DNA"/>
</dbReference>
<protein>
    <submittedName>
        <fullName evidence="1">Uncharacterized protein</fullName>
    </submittedName>
</protein>
<sequence length="113" mass="12184">MLADVRSDRGQGTLLHFTIGNAGPTIARTVRVSGEPPLPVEGSVAEHTEKAMARIAKGMDYLAPGVEHSWSLGRGSKLLEHDLPMRHEVTIMADGPYGPIDSPRSHINLADFC</sequence>
<reference evidence="2" key="1">
    <citation type="journal article" date="2019" name="Int. J. Syst. Evol. Microbiol.">
        <title>The Global Catalogue of Microorganisms (GCM) 10K type strain sequencing project: providing services to taxonomists for standard genome sequencing and annotation.</title>
        <authorList>
            <consortium name="The Broad Institute Genomics Platform"/>
            <consortium name="The Broad Institute Genome Sequencing Center for Infectious Disease"/>
            <person name="Wu L."/>
            <person name="Ma J."/>
        </authorList>
    </citation>
    <scope>NUCLEOTIDE SEQUENCE [LARGE SCALE GENOMIC DNA]</scope>
    <source>
        <strain evidence="2">JCM 15749</strain>
    </source>
</reference>
<evidence type="ECO:0000313" key="1">
    <source>
        <dbReference type="EMBL" id="GAA2083940.1"/>
    </source>
</evidence>
<accession>A0ABP5HRE7</accession>
<keyword evidence="2" id="KW-1185">Reference proteome</keyword>
<comment type="caution">
    <text evidence="1">The sequence shown here is derived from an EMBL/GenBank/DDBJ whole genome shotgun (WGS) entry which is preliminary data.</text>
</comment>